<reference evidence="1 2" key="1">
    <citation type="submission" date="2016-10" db="EMBL/GenBank/DDBJ databases">
        <authorList>
            <person name="de Groot N.N."/>
        </authorList>
    </citation>
    <scope>NUCLEOTIDE SEQUENCE [LARGE SCALE GENOMIC DNA]</scope>
    <source>
        <strain evidence="1 2">DSM 9179</strain>
    </source>
</reference>
<evidence type="ECO:0000313" key="1">
    <source>
        <dbReference type="EMBL" id="SEV85466.1"/>
    </source>
</evidence>
<dbReference type="SUPFAM" id="SSF54593">
    <property type="entry name" value="Glyoxalase/Bleomycin resistance protein/Dihydroxybiphenyl dioxygenase"/>
    <property type="match status" value="1"/>
</dbReference>
<gene>
    <name evidence="1" type="ORF">SAMN05421659_101361</name>
</gene>
<keyword evidence="2" id="KW-1185">Reference proteome</keyword>
<evidence type="ECO:0008006" key="3">
    <source>
        <dbReference type="Google" id="ProtNLM"/>
    </source>
</evidence>
<dbReference type="InterPro" id="IPR029068">
    <property type="entry name" value="Glyas_Bleomycin-R_OHBP_Dase"/>
</dbReference>
<dbReference type="CDD" id="cd06587">
    <property type="entry name" value="VOC"/>
    <property type="match status" value="1"/>
</dbReference>
<sequence>MKVKHILNRIYVNEMDQAVAFYENLLDEKCSMRFEHKQFHLELAQVGCILIICGTDEVLESFKNTKATFIVDSIIEFKDFLLENDATIMKDVKETPTGINMIVKHFDGMIVEYVEQQK</sequence>
<dbReference type="AlphaFoldDB" id="A0A1I0MCL6"/>
<evidence type="ECO:0000313" key="2">
    <source>
        <dbReference type="Proteomes" id="UP000199701"/>
    </source>
</evidence>
<protein>
    <recommendedName>
        <fullName evidence="3">VOC domain-containing protein</fullName>
    </recommendedName>
</protein>
<proteinExistence type="predicted"/>
<organism evidence="1 2">
    <name type="scientific">[Clostridium] fimetarium</name>
    <dbReference type="NCBI Taxonomy" id="99656"/>
    <lineage>
        <taxon>Bacteria</taxon>
        <taxon>Bacillati</taxon>
        <taxon>Bacillota</taxon>
        <taxon>Clostridia</taxon>
        <taxon>Lachnospirales</taxon>
        <taxon>Lachnospiraceae</taxon>
    </lineage>
</organism>
<dbReference type="RefSeq" id="WP_092449954.1">
    <property type="nucleotide sequence ID" value="NZ_FOJI01000001.1"/>
</dbReference>
<dbReference type="Proteomes" id="UP000199701">
    <property type="component" value="Unassembled WGS sequence"/>
</dbReference>
<dbReference type="EMBL" id="FOJI01000001">
    <property type="protein sequence ID" value="SEV85466.1"/>
    <property type="molecule type" value="Genomic_DNA"/>
</dbReference>
<name>A0A1I0MCL6_9FIRM</name>
<accession>A0A1I0MCL6</accession>
<dbReference type="OrthoDB" id="1492945at2"/>
<dbReference type="Gene3D" id="3.10.180.10">
    <property type="entry name" value="2,3-Dihydroxybiphenyl 1,2-Dioxygenase, domain 1"/>
    <property type="match status" value="1"/>
</dbReference>
<dbReference type="STRING" id="99656.SAMN05421659_101361"/>